<evidence type="ECO:0000313" key="2">
    <source>
        <dbReference type="EMBL" id="KAK0393952.1"/>
    </source>
</evidence>
<feature type="signal peptide" evidence="1">
    <location>
        <begin position="1"/>
        <end position="19"/>
    </location>
</feature>
<organism evidence="2 3">
    <name type="scientific">Steinernema hermaphroditum</name>
    <dbReference type="NCBI Taxonomy" id="289476"/>
    <lineage>
        <taxon>Eukaryota</taxon>
        <taxon>Metazoa</taxon>
        <taxon>Ecdysozoa</taxon>
        <taxon>Nematoda</taxon>
        <taxon>Chromadorea</taxon>
        <taxon>Rhabditida</taxon>
        <taxon>Tylenchina</taxon>
        <taxon>Panagrolaimomorpha</taxon>
        <taxon>Strongyloidoidea</taxon>
        <taxon>Steinernematidae</taxon>
        <taxon>Steinernema</taxon>
    </lineage>
</organism>
<dbReference type="AlphaFoldDB" id="A0AA39GUS4"/>
<accession>A0AA39GUS4</accession>
<reference evidence="2" key="1">
    <citation type="submission" date="2023-06" db="EMBL/GenBank/DDBJ databases">
        <title>Genomic analysis of the entomopathogenic nematode Steinernema hermaphroditum.</title>
        <authorList>
            <person name="Schwarz E.M."/>
            <person name="Heppert J.K."/>
            <person name="Baniya A."/>
            <person name="Schwartz H.T."/>
            <person name="Tan C.-H."/>
            <person name="Antoshechkin I."/>
            <person name="Sternberg P.W."/>
            <person name="Goodrich-Blair H."/>
            <person name="Dillman A.R."/>
        </authorList>
    </citation>
    <scope>NUCLEOTIDE SEQUENCE</scope>
    <source>
        <strain evidence="2">PS9179</strain>
        <tissue evidence="2">Whole animal</tissue>
    </source>
</reference>
<protein>
    <submittedName>
        <fullName evidence="2">Uncharacterized protein</fullName>
    </submittedName>
</protein>
<feature type="chain" id="PRO_5041440073" evidence="1">
    <location>
        <begin position="20"/>
        <end position="116"/>
    </location>
</feature>
<evidence type="ECO:0000313" key="3">
    <source>
        <dbReference type="Proteomes" id="UP001175271"/>
    </source>
</evidence>
<dbReference type="Proteomes" id="UP001175271">
    <property type="component" value="Unassembled WGS sequence"/>
</dbReference>
<sequence>MAPLSFVILAASFSAVIYAQGLPQSALLSLEELEMELEDICLEKALHGIARKNRDPSDPDLQKLKVEATVRCRQRRFHLRQFAKGMCCPNTPHCDLNCATRAAERMIADFMEDIIY</sequence>
<comment type="caution">
    <text evidence="2">The sequence shown here is derived from an EMBL/GenBank/DDBJ whole genome shotgun (WGS) entry which is preliminary data.</text>
</comment>
<proteinExistence type="predicted"/>
<gene>
    <name evidence="2" type="ORF">QR680_000488</name>
</gene>
<evidence type="ECO:0000256" key="1">
    <source>
        <dbReference type="SAM" id="SignalP"/>
    </source>
</evidence>
<keyword evidence="1" id="KW-0732">Signal</keyword>
<keyword evidence="3" id="KW-1185">Reference proteome</keyword>
<name>A0AA39GUS4_9BILA</name>
<dbReference type="EMBL" id="JAUCMV010000005">
    <property type="protein sequence ID" value="KAK0393952.1"/>
    <property type="molecule type" value="Genomic_DNA"/>
</dbReference>